<dbReference type="EMBL" id="JAUSTB010000010">
    <property type="protein sequence ID" value="MDQ0146990.1"/>
    <property type="molecule type" value="Genomic_DNA"/>
</dbReference>
<evidence type="ECO:0000313" key="1">
    <source>
        <dbReference type="EMBL" id="MDQ0146990.1"/>
    </source>
</evidence>
<dbReference type="AlphaFoldDB" id="A0AAJ1STH7"/>
<proteinExistence type="predicted"/>
<name>A0AAJ1STH7_9MICC</name>
<dbReference type="Proteomes" id="UP001239267">
    <property type="component" value="Unassembled WGS sequence"/>
</dbReference>
<dbReference type="InterPro" id="IPR021466">
    <property type="entry name" value="Put_rhamnosyl_transferase"/>
</dbReference>
<evidence type="ECO:0000313" key="2">
    <source>
        <dbReference type="Proteomes" id="UP001239267"/>
    </source>
</evidence>
<sequence>MTQENETLEKRCHMFAHFVLTRFNVRNSYHLTEPSDAWLIDRLALFKKFCIPSLSRQSEKEFEWLVFVDSKSPLWFLAEMESLAVETFEMVLVDGAFDCAYVSSAIASRTGRPYIITTRVDNDDAVARDFVEVIQSCFTNQAFEFINLVHGAQFAQRKTYLRPYTKNPFISLIERPDSSAPSTVFVTHHYRVQEKGTIRNIRTSHPMWLQVVHGGNILNEVVGLRIPGTTISRHFECELSFQDGFLDLSLGFLGGLGRIAIRFMRKPARVIEAVKVLRAFHPSQSGGSFS</sequence>
<reference evidence="1 2" key="1">
    <citation type="submission" date="2023-07" db="EMBL/GenBank/DDBJ databases">
        <title>Sorghum-associated microbial communities from plants grown in Nebraska, USA.</title>
        <authorList>
            <person name="Schachtman D."/>
        </authorList>
    </citation>
    <scope>NUCLEOTIDE SEQUENCE [LARGE SCALE GENOMIC DNA]</scope>
    <source>
        <strain evidence="1 2">DS1001</strain>
    </source>
</reference>
<organism evidence="1 2">
    <name type="scientific">Pseudarthrobacter niigatensis</name>
    <dbReference type="NCBI Taxonomy" id="369935"/>
    <lineage>
        <taxon>Bacteria</taxon>
        <taxon>Bacillati</taxon>
        <taxon>Actinomycetota</taxon>
        <taxon>Actinomycetes</taxon>
        <taxon>Micrococcales</taxon>
        <taxon>Micrococcaceae</taxon>
        <taxon>Pseudarthrobacter</taxon>
    </lineage>
</organism>
<keyword evidence="2" id="KW-1185">Reference proteome</keyword>
<accession>A0AAJ1STH7</accession>
<gene>
    <name evidence="1" type="ORF">J2T23_002896</name>
</gene>
<dbReference type="Pfam" id="PF11316">
    <property type="entry name" value="Rhamno_transf"/>
    <property type="match status" value="1"/>
</dbReference>
<dbReference type="RefSeq" id="WP_307360981.1">
    <property type="nucleotide sequence ID" value="NZ_JAUSTB010000010.1"/>
</dbReference>
<comment type="caution">
    <text evidence="1">The sequence shown here is derived from an EMBL/GenBank/DDBJ whole genome shotgun (WGS) entry which is preliminary data.</text>
</comment>
<protein>
    <submittedName>
        <fullName evidence="1">Uncharacterized protein</fullName>
    </submittedName>
</protein>